<dbReference type="InterPro" id="IPR050107">
    <property type="entry name" value="ABC_carbohydrate_import_ATPase"/>
</dbReference>
<evidence type="ECO:0000313" key="11">
    <source>
        <dbReference type="EMBL" id="CDZ85315.1"/>
    </source>
</evidence>
<dbReference type="PANTHER" id="PTHR43790">
    <property type="entry name" value="CARBOHYDRATE TRANSPORT ATP-BINDING PROTEIN MG119-RELATED"/>
    <property type="match status" value="1"/>
</dbReference>
<keyword evidence="8" id="KW-1278">Translocase</keyword>
<keyword evidence="5" id="KW-0677">Repeat</keyword>
<keyword evidence="6" id="KW-0547">Nucleotide-binding</keyword>
<evidence type="ECO:0000256" key="6">
    <source>
        <dbReference type="ARBA" id="ARBA00022741"/>
    </source>
</evidence>
<evidence type="ECO:0000259" key="10">
    <source>
        <dbReference type="PROSITE" id="PS50893"/>
    </source>
</evidence>
<dbReference type="FunFam" id="3.40.50.300:FF:000126">
    <property type="entry name" value="Galactose/methyl galactoside import ATP-binding protein MglA"/>
    <property type="match status" value="1"/>
</dbReference>
<keyword evidence="4" id="KW-0762">Sugar transport</keyword>
<evidence type="ECO:0000256" key="3">
    <source>
        <dbReference type="ARBA" id="ARBA00022475"/>
    </source>
</evidence>
<dbReference type="InterPro" id="IPR017871">
    <property type="entry name" value="ABC_transporter-like_CS"/>
</dbReference>
<dbReference type="GO" id="GO:0005524">
    <property type="term" value="F:ATP binding"/>
    <property type="evidence" value="ECO:0007669"/>
    <property type="project" value="UniProtKB-KW"/>
</dbReference>
<dbReference type="AlphaFoldDB" id="A0A078LES7"/>
<dbReference type="GO" id="GO:0016887">
    <property type="term" value="F:ATP hydrolysis activity"/>
    <property type="evidence" value="ECO:0007669"/>
    <property type="project" value="InterPro"/>
</dbReference>
<dbReference type="EMBL" id="LK931336">
    <property type="protein sequence ID" value="CDZ85315.1"/>
    <property type="molecule type" value="Genomic_DNA"/>
</dbReference>
<evidence type="ECO:0000256" key="1">
    <source>
        <dbReference type="ARBA" id="ARBA00004417"/>
    </source>
</evidence>
<accession>A0A078LES7</accession>
<dbReference type="InterPro" id="IPR027417">
    <property type="entry name" value="P-loop_NTPase"/>
</dbReference>
<dbReference type="PATRIC" id="fig|545.12.peg.3525"/>
<evidence type="ECO:0000256" key="7">
    <source>
        <dbReference type="ARBA" id="ARBA00022840"/>
    </source>
</evidence>
<sequence>MVTPYISMAGIGKSFGPVHALKSVDLTVYPYEIHALLGENGAGKSTLMKVLSGIHEPTKGTITINNVNYDKLDHKLAAQLGIGIIYQELSVIDELTVLENLYIGRHLTKKVCGVNMIDWKEMRVRAAMMLLRIGLKVDLDEKVANLSISHKQMLEIAKTLMLNAKVIIMDEPTSSLTNKEVDYLFLIMNQLRKEGTAIVYISHKLAEIRRICDRYTVMKDGSSVCSGMVSDVSNDDIVRLMVGRELQNRFNAMKESTGNIERDTVFEVKNVTSRDKKKVRDISFSVSRGEILGFAGLVGSGRTELMDCLFGVDKRASGEIRLNGKTISPRSPLDAVKKGMAYITESRRDNGFFPNFSIAQNMAIGRSLKSGGFKGAMGLFHEGDEQRTAEAQRELLALKCHSVNQNITELSGGNQQKVLISKWLCCNPEVIIFDEPTRGIDVGAKAEIYKVMRQLADDGKVILMVSSELPEIIAVCDRIAVFCEGRLTQILTNRDDMSEEEIMAWALPQE</sequence>
<proteinExistence type="predicted"/>
<dbReference type="InterPro" id="IPR003439">
    <property type="entry name" value="ABC_transporter-like_ATP-bd"/>
</dbReference>
<dbReference type="SUPFAM" id="SSF52540">
    <property type="entry name" value="P-loop containing nucleoside triphosphate hydrolases"/>
    <property type="match status" value="2"/>
</dbReference>
<dbReference type="Pfam" id="PF00005">
    <property type="entry name" value="ABC_tran"/>
    <property type="match status" value="2"/>
</dbReference>
<keyword evidence="7 11" id="KW-0067">ATP-binding</keyword>
<dbReference type="NCBIfam" id="NF007253">
    <property type="entry name" value="PRK09700.1"/>
    <property type="match status" value="1"/>
</dbReference>
<evidence type="ECO:0000256" key="8">
    <source>
        <dbReference type="ARBA" id="ARBA00022967"/>
    </source>
</evidence>
<feature type="domain" description="ABC transporter" evidence="10">
    <location>
        <begin position="6"/>
        <end position="245"/>
    </location>
</feature>
<gene>
    <name evidence="11" type="ORF">BN1086_03516</name>
</gene>
<organism evidence="11">
    <name type="scientific">Citrobacter koseri</name>
    <name type="common">Citrobacter diversus</name>
    <dbReference type="NCBI Taxonomy" id="545"/>
    <lineage>
        <taxon>Bacteria</taxon>
        <taxon>Pseudomonadati</taxon>
        <taxon>Pseudomonadota</taxon>
        <taxon>Gammaproteobacteria</taxon>
        <taxon>Enterobacterales</taxon>
        <taxon>Enterobacteriaceae</taxon>
        <taxon>Citrobacter</taxon>
    </lineage>
</organism>
<dbReference type="GO" id="GO:0015749">
    <property type="term" value="P:monosaccharide transmembrane transport"/>
    <property type="evidence" value="ECO:0007669"/>
    <property type="project" value="UniProtKB-ARBA"/>
</dbReference>
<feature type="domain" description="ABC transporter" evidence="10">
    <location>
        <begin position="260"/>
        <end position="509"/>
    </location>
</feature>
<dbReference type="InterPro" id="IPR003593">
    <property type="entry name" value="AAA+_ATPase"/>
</dbReference>
<keyword evidence="3" id="KW-1003">Cell membrane</keyword>
<evidence type="ECO:0000256" key="9">
    <source>
        <dbReference type="ARBA" id="ARBA00023136"/>
    </source>
</evidence>
<keyword evidence="2" id="KW-0813">Transport</keyword>
<dbReference type="SMART" id="SM00382">
    <property type="entry name" value="AAA"/>
    <property type="match status" value="2"/>
</dbReference>
<dbReference type="PROSITE" id="PS50893">
    <property type="entry name" value="ABC_TRANSPORTER_2"/>
    <property type="match status" value="2"/>
</dbReference>
<dbReference type="Gene3D" id="3.40.50.300">
    <property type="entry name" value="P-loop containing nucleotide triphosphate hydrolases"/>
    <property type="match status" value="2"/>
</dbReference>
<evidence type="ECO:0000256" key="4">
    <source>
        <dbReference type="ARBA" id="ARBA00022597"/>
    </source>
</evidence>
<dbReference type="FunFam" id="3.40.50.300:FF:000127">
    <property type="entry name" value="Ribose import ATP-binding protein RbsA"/>
    <property type="match status" value="1"/>
</dbReference>
<dbReference type="CDD" id="cd03215">
    <property type="entry name" value="ABC_Carb_Monos_II"/>
    <property type="match status" value="1"/>
</dbReference>
<dbReference type="GO" id="GO:0005886">
    <property type="term" value="C:plasma membrane"/>
    <property type="evidence" value="ECO:0007669"/>
    <property type="project" value="UniProtKB-SubCell"/>
</dbReference>
<protein>
    <submittedName>
        <fullName evidence="11">D-allose transporter ATP-binding protein</fullName>
    </submittedName>
</protein>
<dbReference type="PANTHER" id="PTHR43790:SF3">
    <property type="entry name" value="D-ALLOSE IMPORT ATP-BINDING PROTEIN ALSA-RELATED"/>
    <property type="match status" value="1"/>
</dbReference>
<comment type="subcellular location">
    <subcellularLocation>
        <location evidence="1">Cell inner membrane</location>
        <topology evidence="1">Peripheral membrane protein</topology>
    </subcellularLocation>
</comment>
<evidence type="ECO:0000256" key="2">
    <source>
        <dbReference type="ARBA" id="ARBA00022448"/>
    </source>
</evidence>
<dbReference type="CDD" id="cd03216">
    <property type="entry name" value="ABC_Carb_Monos_I"/>
    <property type="match status" value="1"/>
</dbReference>
<name>A0A078LES7_CITKO</name>
<evidence type="ECO:0000256" key="5">
    <source>
        <dbReference type="ARBA" id="ARBA00022737"/>
    </source>
</evidence>
<keyword evidence="9" id="KW-0472">Membrane</keyword>
<dbReference type="PROSITE" id="PS00211">
    <property type="entry name" value="ABC_TRANSPORTER_1"/>
    <property type="match status" value="1"/>
</dbReference>
<dbReference type="RefSeq" id="WP_199976366.1">
    <property type="nucleotide sequence ID" value="NZ_JADVNN010000002.1"/>
</dbReference>
<reference evidence="11" key="1">
    <citation type="submission" date="2014-06" db="EMBL/GenBank/DDBJ databases">
        <authorList>
            <person name="Urmite Genomes Urmite Genomes"/>
        </authorList>
    </citation>
    <scope>NUCLEOTIDE SEQUENCE</scope>
</reference>